<evidence type="ECO:0000256" key="1">
    <source>
        <dbReference type="ARBA" id="ARBA00004162"/>
    </source>
</evidence>
<gene>
    <name evidence="9" type="primary">tatA</name>
    <name evidence="11" type="ORF">SAMN04488128_1021802</name>
</gene>
<keyword evidence="8 9" id="KW-0472">Membrane</keyword>
<feature type="region of interest" description="Disordered" evidence="10">
    <location>
        <begin position="62"/>
        <end position="87"/>
    </location>
</feature>
<dbReference type="InterPro" id="IPR006312">
    <property type="entry name" value="TatA/E"/>
</dbReference>
<proteinExistence type="inferred from homology"/>
<dbReference type="NCBIfam" id="TIGR01411">
    <property type="entry name" value="tatAE"/>
    <property type="match status" value="1"/>
</dbReference>
<evidence type="ECO:0000256" key="7">
    <source>
        <dbReference type="ARBA" id="ARBA00023010"/>
    </source>
</evidence>
<feature type="transmembrane region" description="Helical" evidence="9">
    <location>
        <begin position="12"/>
        <end position="32"/>
    </location>
</feature>
<keyword evidence="3 9" id="KW-1003">Cell membrane</keyword>
<dbReference type="RefSeq" id="WP_078670225.1">
    <property type="nucleotide sequence ID" value="NZ_FUWZ01000002.1"/>
</dbReference>
<dbReference type="GO" id="GO:0033281">
    <property type="term" value="C:TAT protein transport complex"/>
    <property type="evidence" value="ECO:0007669"/>
    <property type="project" value="UniProtKB-UniRule"/>
</dbReference>
<dbReference type="EMBL" id="FUWZ01000002">
    <property type="protein sequence ID" value="SKA23320.1"/>
    <property type="molecule type" value="Genomic_DNA"/>
</dbReference>
<protein>
    <recommendedName>
        <fullName evidence="9">Sec-independent protein translocase protein TatA</fullName>
    </recommendedName>
</protein>
<dbReference type="Pfam" id="PF02416">
    <property type="entry name" value="TatA_B_E"/>
    <property type="match status" value="1"/>
</dbReference>
<dbReference type="GO" id="GO:0043953">
    <property type="term" value="P:protein transport by the Tat complex"/>
    <property type="evidence" value="ECO:0007669"/>
    <property type="project" value="UniProtKB-UniRule"/>
</dbReference>
<sequence length="87" mass="9619">MTAVFVKPSFLILQDIGMSELLLIAVVVLLLFGGKKIPELMRGLGKGIREFNDAKNNVRQEIEEGMREKPVQPATTDTKPTDAQHNA</sequence>
<dbReference type="InterPro" id="IPR003369">
    <property type="entry name" value="TatA/B/E"/>
</dbReference>
<keyword evidence="12" id="KW-1185">Reference proteome</keyword>
<dbReference type="GO" id="GO:0008320">
    <property type="term" value="F:protein transmembrane transporter activity"/>
    <property type="evidence" value="ECO:0007669"/>
    <property type="project" value="UniProtKB-UniRule"/>
</dbReference>
<comment type="subcellular location">
    <subcellularLocation>
        <location evidence="1 9">Cell membrane</location>
        <topology evidence="1 9">Single-pass membrane protein</topology>
    </subcellularLocation>
</comment>
<comment type="function">
    <text evidence="9">Part of the twin-arginine translocation (Tat) system that transports large folded proteins containing a characteristic twin-arginine motif in their signal peptide across membranes. TatA could form the protein-conducting channel of the Tat system.</text>
</comment>
<comment type="similarity">
    <text evidence="9">Belongs to the TatA/E family.</text>
</comment>
<dbReference type="Gene3D" id="1.20.5.3310">
    <property type="match status" value="1"/>
</dbReference>
<dbReference type="HAMAP" id="MF_00236">
    <property type="entry name" value="TatA_E"/>
    <property type="match status" value="1"/>
</dbReference>
<evidence type="ECO:0000256" key="2">
    <source>
        <dbReference type="ARBA" id="ARBA00022448"/>
    </source>
</evidence>
<keyword evidence="7 9" id="KW-0811">Translocation</keyword>
<evidence type="ECO:0000256" key="5">
    <source>
        <dbReference type="ARBA" id="ARBA00022927"/>
    </source>
</evidence>
<organism evidence="11 12">
    <name type="scientific">Chitinophaga eiseniae</name>
    <dbReference type="NCBI Taxonomy" id="634771"/>
    <lineage>
        <taxon>Bacteria</taxon>
        <taxon>Pseudomonadati</taxon>
        <taxon>Bacteroidota</taxon>
        <taxon>Chitinophagia</taxon>
        <taxon>Chitinophagales</taxon>
        <taxon>Chitinophagaceae</taxon>
        <taxon>Chitinophaga</taxon>
    </lineage>
</organism>
<evidence type="ECO:0000256" key="3">
    <source>
        <dbReference type="ARBA" id="ARBA00022475"/>
    </source>
</evidence>
<dbReference type="Proteomes" id="UP000190367">
    <property type="component" value="Unassembled WGS sequence"/>
</dbReference>
<keyword evidence="4 9" id="KW-0812">Transmembrane</keyword>
<evidence type="ECO:0000256" key="8">
    <source>
        <dbReference type="ARBA" id="ARBA00023136"/>
    </source>
</evidence>
<keyword evidence="5 9" id="KW-0653">Protein transport</keyword>
<evidence type="ECO:0000256" key="6">
    <source>
        <dbReference type="ARBA" id="ARBA00022989"/>
    </source>
</evidence>
<dbReference type="PRINTS" id="PR01506">
    <property type="entry name" value="TATBPROTEIN"/>
</dbReference>
<evidence type="ECO:0000256" key="10">
    <source>
        <dbReference type="SAM" id="MobiDB-lite"/>
    </source>
</evidence>
<accession>A0A1T4S4U5</accession>
<keyword evidence="6 9" id="KW-1133">Transmembrane helix</keyword>
<evidence type="ECO:0000313" key="12">
    <source>
        <dbReference type="Proteomes" id="UP000190367"/>
    </source>
</evidence>
<evidence type="ECO:0000313" key="11">
    <source>
        <dbReference type="EMBL" id="SKA23320.1"/>
    </source>
</evidence>
<dbReference type="AlphaFoldDB" id="A0A1T4S4U5"/>
<feature type="compositionally biased region" description="Polar residues" evidence="10">
    <location>
        <begin position="73"/>
        <end position="87"/>
    </location>
</feature>
<evidence type="ECO:0000256" key="4">
    <source>
        <dbReference type="ARBA" id="ARBA00022692"/>
    </source>
</evidence>
<reference evidence="12" key="1">
    <citation type="submission" date="2017-02" db="EMBL/GenBank/DDBJ databases">
        <authorList>
            <person name="Varghese N."/>
            <person name="Submissions S."/>
        </authorList>
    </citation>
    <scope>NUCLEOTIDE SEQUENCE [LARGE SCALE GENOMIC DNA]</scope>
    <source>
        <strain evidence="12">DSM 22224</strain>
    </source>
</reference>
<dbReference type="PANTHER" id="PTHR42982">
    <property type="entry name" value="SEC-INDEPENDENT PROTEIN TRANSLOCASE PROTEIN TATA"/>
    <property type="match status" value="1"/>
</dbReference>
<dbReference type="PANTHER" id="PTHR42982:SF1">
    <property type="entry name" value="SEC-INDEPENDENT PROTEIN TRANSLOCASE PROTEIN TATA"/>
    <property type="match status" value="1"/>
</dbReference>
<dbReference type="STRING" id="634771.SAMN04488128_1021802"/>
<keyword evidence="2 9" id="KW-0813">Transport</keyword>
<evidence type="ECO:0000256" key="9">
    <source>
        <dbReference type="HAMAP-Rule" id="MF_00236"/>
    </source>
</evidence>
<dbReference type="OrthoDB" id="9812812at2"/>
<comment type="subunit">
    <text evidence="9">Forms a complex with TatC.</text>
</comment>
<name>A0A1T4S4U5_9BACT</name>